<dbReference type="SUPFAM" id="SSF56219">
    <property type="entry name" value="DNase I-like"/>
    <property type="match status" value="1"/>
</dbReference>
<dbReference type="PANTHER" id="PTHR47027:SF20">
    <property type="entry name" value="REVERSE TRANSCRIPTASE-LIKE PROTEIN WITH RNA-DIRECTED DNA POLYMERASE DOMAIN"/>
    <property type="match status" value="1"/>
</dbReference>
<dbReference type="PANTHER" id="PTHR47027">
    <property type="entry name" value="REVERSE TRANSCRIPTASE DOMAIN-CONTAINING PROTEIN"/>
    <property type="match status" value="1"/>
</dbReference>
<dbReference type="CDD" id="cd01650">
    <property type="entry name" value="RT_nLTR_like"/>
    <property type="match status" value="1"/>
</dbReference>
<dbReference type="PROSITE" id="PS50878">
    <property type="entry name" value="RT_POL"/>
    <property type="match status" value="1"/>
</dbReference>
<evidence type="ECO:0000313" key="2">
    <source>
        <dbReference type="EMBL" id="KAK6737020.1"/>
    </source>
</evidence>
<keyword evidence="3" id="KW-1185">Reference proteome</keyword>
<protein>
    <recommendedName>
        <fullName evidence="1">Reverse transcriptase domain-containing protein</fullName>
    </recommendedName>
</protein>
<sequence>MAKASHTLQKGAVVQHTAKAHDLKDQLPEGSILATTIRFVTLNCRTLSSELQQAALSRLLRYLCVPFAALQETRMRDRPVVSIENYTIYCGDADENKVGGCAIAVRNDYKNLVEEFGSTSSRCAFLRLRDRRGRKLWIVIAHAPTKTAEDNSKDAFYDELNALMSKIPSQQVVIVGIDANAKMGLEQQSDVLGKWYYAAERTSDNSDRLVDLCEQTGLIIASTFKRNHRRHQLTWQGSTLLTPEEQRKRKMRTLKLQLDYVLARNIPQSDIRKSRAVWDVAFDSDHRPVLLSFKVRFHKRNRGVPLQPKIDMAGLKDDECRRKFRQRVSIHVGVRTRKKLSDAHSFTKCIQDAARETLPVLLPRKNAGDFNQEKRLRRKLRRQLQQDRDNERTSRAMEFEKAWEDRNPRKAYALLKQYSGKMKRCSHVLNTANGVAVGEATLPIWKEHFKTLLNRLAPSAPELEHVHRPTYAVNEEPPTESEVLVCIQKMKNGKSGGDDGISAEMMLKYLPPSGIREMTKIIRSIWINERIPDSWRHANTISLHKKLSVTDPRNYRGISLLRVMYKVLERIILDRLIKHREETTRDEQAGFRPGRSTIDQVFIVRRVIEIWLRYSKTMQLAFLDFEAAFDSPHRGRLLNALRADGVPGKFVRLLDDMNQRTIAAVRTPAGCTTPFEVVIGVRQGAVAGPFLFNFAIDDIMRRTVGHCPADIVLAPSGCPLTDLEYADDVVIFAESSTKLQHVVTLVSKLAAAYGLRLRPDKCKQMWISSRPRTGIRVDGQPIELVDEFCYLCCMLTNNGSYERDVQQRCAKATSAFNSLTKCLWSTPITNEVKLRVYLSAIRPIMTDRRLGQHHQRLWRGLTARNESCLDGYLATFGLGRPADRLVQRVLKSSSGSSWKKPPGRKRKFWTEVVKEDLRTLGLDRQFRRDVRFRKTWNSDEWIDSVQALAEDREGWAELRSRTAHLGEDAGLTFRQTRQLPHMQFLFQIPVLNDTAQCVDLIRLGDNLKERDGLPTPLVGGTDSREQPRCIPPLELTAHVQHLNSRDVQTSQMTCQTFWHPTSNVGSTFPLSSEIDESAALKVRKSS</sequence>
<evidence type="ECO:0000313" key="3">
    <source>
        <dbReference type="Proteomes" id="UP001303046"/>
    </source>
</evidence>
<comment type="caution">
    <text evidence="2">The sequence shown here is derived from an EMBL/GenBank/DDBJ whole genome shotgun (WGS) entry which is preliminary data.</text>
</comment>
<dbReference type="Gene3D" id="3.60.10.10">
    <property type="entry name" value="Endonuclease/exonuclease/phosphatase"/>
    <property type="match status" value="1"/>
</dbReference>
<reference evidence="2 3" key="1">
    <citation type="submission" date="2023-08" db="EMBL/GenBank/DDBJ databases">
        <title>A Necator americanus chromosomal reference genome.</title>
        <authorList>
            <person name="Ilik V."/>
            <person name="Petrzelkova K.J."/>
            <person name="Pardy F."/>
            <person name="Fuh T."/>
            <person name="Niatou-Singa F.S."/>
            <person name="Gouil Q."/>
            <person name="Baker L."/>
            <person name="Ritchie M.E."/>
            <person name="Jex A.R."/>
            <person name="Gazzola D."/>
            <person name="Li H."/>
            <person name="Toshio Fujiwara R."/>
            <person name="Zhan B."/>
            <person name="Aroian R.V."/>
            <person name="Pafco B."/>
            <person name="Schwarz E.M."/>
        </authorList>
    </citation>
    <scope>NUCLEOTIDE SEQUENCE [LARGE SCALE GENOMIC DNA]</scope>
    <source>
        <strain evidence="2 3">Aroian</strain>
        <tissue evidence="2">Whole animal</tissue>
    </source>
</reference>
<dbReference type="InterPro" id="IPR036691">
    <property type="entry name" value="Endo/exonu/phosph_ase_sf"/>
</dbReference>
<dbReference type="InterPro" id="IPR000477">
    <property type="entry name" value="RT_dom"/>
</dbReference>
<evidence type="ECO:0000259" key="1">
    <source>
        <dbReference type="PROSITE" id="PS50878"/>
    </source>
</evidence>
<feature type="domain" description="Reverse transcriptase" evidence="1">
    <location>
        <begin position="524"/>
        <end position="777"/>
    </location>
</feature>
<dbReference type="EMBL" id="JAVFWL010000002">
    <property type="protein sequence ID" value="KAK6737020.1"/>
    <property type="molecule type" value="Genomic_DNA"/>
</dbReference>
<organism evidence="2 3">
    <name type="scientific">Necator americanus</name>
    <name type="common">Human hookworm</name>
    <dbReference type="NCBI Taxonomy" id="51031"/>
    <lineage>
        <taxon>Eukaryota</taxon>
        <taxon>Metazoa</taxon>
        <taxon>Ecdysozoa</taxon>
        <taxon>Nematoda</taxon>
        <taxon>Chromadorea</taxon>
        <taxon>Rhabditida</taxon>
        <taxon>Rhabditina</taxon>
        <taxon>Rhabditomorpha</taxon>
        <taxon>Strongyloidea</taxon>
        <taxon>Ancylostomatidae</taxon>
        <taxon>Bunostominae</taxon>
        <taxon>Necator</taxon>
    </lineage>
</organism>
<dbReference type="Proteomes" id="UP001303046">
    <property type="component" value="Unassembled WGS sequence"/>
</dbReference>
<name>A0ABR1CG11_NECAM</name>
<dbReference type="InterPro" id="IPR043502">
    <property type="entry name" value="DNA/RNA_pol_sf"/>
</dbReference>
<gene>
    <name evidence="2" type="primary">Necator_chrII.g7404</name>
    <name evidence="2" type="ORF">RB195_019611</name>
</gene>
<proteinExistence type="predicted"/>
<dbReference type="SUPFAM" id="SSF56672">
    <property type="entry name" value="DNA/RNA polymerases"/>
    <property type="match status" value="1"/>
</dbReference>
<dbReference type="Pfam" id="PF00078">
    <property type="entry name" value="RVT_1"/>
    <property type="match status" value="1"/>
</dbReference>
<accession>A0ABR1CG11</accession>